<keyword evidence="14" id="KW-0472">Membrane</keyword>
<feature type="domain" description="Guanylate cyclase" evidence="15">
    <location>
        <begin position="475"/>
        <end position="603"/>
    </location>
</feature>
<dbReference type="SUPFAM" id="SSF55073">
    <property type="entry name" value="Nucleotide cyclase"/>
    <property type="match status" value="1"/>
</dbReference>
<dbReference type="GO" id="GO:0020037">
    <property type="term" value="F:heme binding"/>
    <property type="evidence" value="ECO:0007669"/>
    <property type="project" value="InterPro"/>
</dbReference>
<keyword evidence="10" id="KW-0342">GTP-binding</keyword>
<dbReference type="Pfam" id="PF07700">
    <property type="entry name" value="HNOB"/>
    <property type="match status" value="1"/>
</dbReference>
<dbReference type="GO" id="GO:0070482">
    <property type="term" value="P:response to oxygen levels"/>
    <property type="evidence" value="ECO:0007669"/>
    <property type="project" value="TreeGrafter"/>
</dbReference>
<comment type="subcellular location">
    <subcellularLocation>
        <location evidence="3">Cytoplasm</location>
    </subcellularLocation>
</comment>
<dbReference type="EMBL" id="CATQJA010002566">
    <property type="protein sequence ID" value="CAJ0571456.1"/>
    <property type="molecule type" value="Genomic_DNA"/>
</dbReference>
<evidence type="ECO:0000256" key="1">
    <source>
        <dbReference type="ARBA" id="ARBA00001436"/>
    </source>
</evidence>
<evidence type="ECO:0000256" key="10">
    <source>
        <dbReference type="ARBA" id="ARBA00023134"/>
    </source>
</evidence>
<evidence type="ECO:0000313" key="18">
    <source>
        <dbReference type="EMBL" id="CAJ0571456.1"/>
    </source>
</evidence>
<evidence type="ECO:0000256" key="13">
    <source>
        <dbReference type="RuleBase" id="RU000405"/>
    </source>
</evidence>
<dbReference type="InterPro" id="IPR003609">
    <property type="entry name" value="Pan_app"/>
</dbReference>
<reference evidence="18" key="1">
    <citation type="submission" date="2023-06" db="EMBL/GenBank/DDBJ databases">
        <authorList>
            <person name="Delattre M."/>
        </authorList>
    </citation>
    <scope>NUCLEOTIDE SEQUENCE</scope>
    <source>
        <strain evidence="18">AF72</strain>
    </source>
</reference>
<feature type="domain" description="Apple" evidence="16">
    <location>
        <begin position="798"/>
        <end position="881"/>
    </location>
</feature>
<sequence length="1424" mass="159673">MSAQYILPLLNRDIFACVVGVALSNTQELVDVQRLRTPLLCIGWVHITVSTLIIRKYGLEVWKEIKRKAGFSDETEFEVQQYYDDSDTFRIFRAAAATLGVSVDDMWELYGDHLITYASETGWNRMLACMADNLQDFLDNLNSMHYFIDQIAFKSEMKGPSFQCEDQGDGTLRLHYFSNRQGLYPIVKGLVRKTAKYLFDIEVSINVLERQQERRKSGLVEHVIFSVGADERHKEGERLAHRFRRNNRSQLEMVPETKLLRTLSTKDFNVIFPFHICFNKQMIVEHVGQFILCEYALADKKMVKLTDVVQLVQPADIQLTFKNILSYLNTLFIFQMRHHARRNEQDATCSVAAFQQPLCLKGQMYPLAEGNTILFLCSPHVTTVRDILNLNLCISDMPMHDATRDLVMLNQSRICQMELNKKLEDTVRRLRGMAEELETKKGQTDRLLFEFVPAQIADALRNHKPVQAQEFGDCAVLSADMPDFPTINVHCKPAQMIELITDLFHRFDRLIDLHKCYKVLSLMDSYLVVCGVPAPCERYCEKILNLALGMILEARLVIVPELNLSVRLRIGVHVGPVVTGIVSQKKPRYCVLGETVAITKAICEHNDAGKILVSNAARTMVTKGTKQQPSAVFVFASKGYVDIGTMKMLTHYLERNEKMSAWEITDRPKGEEQTIDGYRELHTDEGAREWEEAREHAQRAIRVLDAMKPLPSEQGTGTLQKLKAIKKRLGTGRSSDSGVGEDGSPRTESVACSLIETCYFFDDAAAPAGTGQLTANPSANNFYYEKTCLPAVTAHEACTYRSFSFERMRKTILEGFVKKTVQVSGREQCLSTCLKEKEFVCRSVNYNHDTYMCELNAEDRRSKPTALSMTDINVDYYDNNCLSRQNRCGQQGGNLVFVKTTNFEIHFYDHTQSVEAQESYCLQKCLDSLNTFCRSVEFSPNEKNCIVSDEDTFSRADQQGQVQAKDYYEPICVAADLSSSTCRQQAAFERFIGSSIEGEVVASAQGVTVSDCISLCFQNLNCKSINYDRTASSCFIYAVGRADANIKANPSMDYYEFNCESQFGGMALCTNDGIRFIVNTKEPYTGAIYAAERFSTCSQVVENAKQISITFPPPTVSSDCGTVIRDGKMEALVVVSLDGVLPHQVTTEWDRFYRVSCDVSMDKMTKEGSVVVTTIYEANNQKTQVLDTATPPPVTATLTFFNQLDEPLEKASIGDPLLMVISSDQAGPHNMMVTECTATRIGGRGESVPFTLIENGCPRYPALVGPVEQDFDKNRLKSEVRAFRLDGSYDVQVMCTVMFCAGPNGCPVSNCLDSGTNELFTSHGRKKRSALAETSEEHTAETLSAIIRVLAKGEEEDNMGINGNASDIHRPWPADTVCVSETGFVCAVVSASVVCLLLSALIVVYGCHALHRDEKLPSTRNDVY</sequence>
<protein>
    <recommendedName>
        <fullName evidence="4">guanylate cyclase</fullName>
        <ecNumber evidence="4">4.6.1.2</ecNumber>
    </recommendedName>
</protein>
<keyword evidence="14" id="KW-0812">Transmembrane</keyword>
<keyword evidence="12" id="KW-0141">cGMP biosynthesis</keyword>
<dbReference type="Pfam" id="PF07701">
    <property type="entry name" value="HNOBA"/>
    <property type="match status" value="1"/>
</dbReference>
<feature type="domain" description="Apple" evidence="16">
    <location>
        <begin position="888"/>
        <end position="972"/>
    </location>
</feature>
<dbReference type="InterPro" id="IPR024096">
    <property type="entry name" value="NO_sig/Golgi_transp_ligand-bd"/>
</dbReference>
<gene>
    <name evidence="18" type="ORF">MSPICULIGERA_LOCUS9861</name>
</gene>
<dbReference type="GO" id="GO:0008074">
    <property type="term" value="C:guanylate cyclase complex, soluble"/>
    <property type="evidence" value="ECO:0007669"/>
    <property type="project" value="TreeGrafter"/>
</dbReference>
<dbReference type="InterPro" id="IPR001054">
    <property type="entry name" value="A/G_cyclase"/>
</dbReference>
<dbReference type="Pfam" id="PF00211">
    <property type="entry name" value="Guanylate_cyc"/>
    <property type="match status" value="1"/>
</dbReference>
<comment type="caution">
    <text evidence="18">The sequence shown here is derived from an EMBL/GenBank/DDBJ whole genome shotgun (WGS) entry which is preliminary data.</text>
</comment>
<evidence type="ECO:0000259" key="15">
    <source>
        <dbReference type="PROSITE" id="PS50125"/>
    </source>
</evidence>
<accession>A0AA36CLS6</accession>
<dbReference type="InterPro" id="IPR038158">
    <property type="entry name" value="H-NOX_domain_sf"/>
</dbReference>
<feature type="non-terminal residue" evidence="18">
    <location>
        <position position="1"/>
    </location>
</feature>
<dbReference type="SUPFAM" id="SSF57414">
    <property type="entry name" value="Hairpin loop containing domain-like"/>
    <property type="match status" value="3"/>
</dbReference>
<dbReference type="InterPro" id="IPR011645">
    <property type="entry name" value="HNOB_dom_associated"/>
</dbReference>
<evidence type="ECO:0000256" key="8">
    <source>
        <dbReference type="ARBA" id="ARBA00023004"/>
    </source>
</evidence>
<feature type="domain" description="Apple" evidence="16">
    <location>
        <begin position="982"/>
        <end position="1059"/>
    </location>
</feature>
<evidence type="ECO:0000256" key="7">
    <source>
        <dbReference type="ARBA" id="ARBA00022741"/>
    </source>
</evidence>
<organism evidence="18 19">
    <name type="scientific">Mesorhabditis spiculigera</name>
    <dbReference type="NCBI Taxonomy" id="96644"/>
    <lineage>
        <taxon>Eukaryota</taxon>
        <taxon>Metazoa</taxon>
        <taxon>Ecdysozoa</taxon>
        <taxon>Nematoda</taxon>
        <taxon>Chromadorea</taxon>
        <taxon>Rhabditida</taxon>
        <taxon>Rhabditina</taxon>
        <taxon>Rhabditomorpha</taxon>
        <taxon>Rhabditoidea</taxon>
        <taxon>Rhabditidae</taxon>
        <taxon>Mesorhabditinae</taxon>
        <taxon>Mesorhabditis</taxon>
    </lineage>
</organism>
<dbReference type="InterPro" id="IPR018297">
    <property type="entry name" value="A/G_cyclase_CS"/>
</dbReference>
<evidence type="ECO:0000256" key="5">
    <source>
        <dbReference type="ARBA" id="ARBA00022490"/>
    </source>
</evidence>
<dbReference type="GO" id="GO:0019934">
    <property type="term" value="P:cGMP-mediated signaling"/>
    <property type="evidence" value="ECO:0007669"/>
    <property type="project" value="TreeGrafter"/>
</dbReference>
<evidence type="ECO:0000259" key="17">
    <source>
        <dbReference type="PROSITE" id="PS51034"/>
    </source>
</evidence>
<comment type="similarity">
    <text evidence="13">Belongs to the adenylyl cyclase class-4/guanylyl cyclase family.</text>
</comment>
<keyword evidence="19" id="KW-1185">Reference proteome</keyword>
<dbReference type="InterPro" id="IPR001507">
    <property type="entry name" value="ZP_dom"/>
</dbReference>
<evidence type="ECO:0000256" key="4">
    <source>
        <dbReference type="ARBA" id="ARBA00012202"/>
    </source>
</evidence>
<keyword evidence="5" id="KW-0963">Cytoplasm</keyword>
<comment type="catalytic activity">
    <reaction evidence="1">
        <text>GTP = 3',5'-cyclic GMP + diphosphate</text>
        <dbReference type="Rhea" id="RHEA:13665"/>
        <dbReference type="ChEBI" id="CHEBI:33019"/>
        <dbReference type="ChEBI" id="CHEBI:37565"/>
        <dbReference type="ChEBI" id="CHEBI:57746"/>
        <dbReference type="EC" id="4.6.1.2"/>
    </reaction>
</comment>
<evidence type="ECO:0000256" key="2">
    <source>
        <dbReference type="ARBA" id="ARBA00001971"/>
    </source>
</evidence>
<keyword evidence="7" id="KW-0547">Nucleotide-binding</keyword>
<dbReference type="PROSITE" id="PS00452">
    <property type="entry name" value="GUANYLATE_CYCLASE_1"/>
    <property type="match status" value="1"/>
</dbReference>
<dbReference type="SUPFAM" id="SSF111126">
    <property type="entry name" value="Ligand-binding domain in the NO signalling and Golgi transport"/>
    <property type="match status" value="1"/>
</dbReference>
<dbReference type="Gene3D" id="3.50.4.10">
    <property type="entry name" value="Hepatocyte Growth Factor"/>
    <property type="match status" value="3"/>
</dbReference>
<keyword evidence="11 13" id="KW-0456">Lyase</keyword>
<keyword evidence="9" id="KW-0175">Coiled coil</keyword>
<dbReference type="InterPro" id="IPR011644">
    <property type="entry name" value="Heme_NO-bd"/>
</dbReference>
<evidence type="ECO:0000256" key="3">
    <source>
        <dbReference type="ARBA" id="ARBA00004496"/>
    </source>
</evidence>
<evidence type="ECO:0000256" key="11">
    <source>
        <dbReference type="ARBA" id="ARBA00023239"/>
    </source>
</evidence>
<comment type="cofactor">
    <cofactor evidence="2">
        <name>heme</name>
        <dbReference type="ChEBI" id="CHEBI:30413"/>
    </cofactor>
</comment>
<keyword evidence="8" id="KW-0408">Iron</keyword>
<dbReference type="Gene3D" id="6.10.250.780">
    <property type="match status" value="1"/>
</dbReference>
<dbReference type="SMART" id="SM00241">
    <property type="entry name" value="ZP"/>
    <property type="match status" value="1"/>
</dbReference>
<dbReference type="InterPro" id="IPR042463">
    <property type="entry name" value="HNOB_dom_associated_sf"/>
</dbReference>
<dbReference type="Gene3D" id="3.30.70.1230">
    <property type="entry name" value="Nucleotide cyclase"/>
    <property type="match status" value="1"/>
</dbReference>
<dbReference type="Proteomes" id="UP001177023">
    <property type="component" value="Unassembled WGS sequence"/>
</dbReference>
<keyword evidence="6" id="KW-0349">Heme</keyword>
<keyword evidence="6" id="KW-0479">Metal-binding</keyword>
<dbReference type="GO" id="GO:0005525">
    <property type="term" value="F:GTP binding"/>
    <property type="evidence" value="ECO:0007669"/>
    <property type="project" value="UniProtKB-KW"/>
</dbReference>
<evidence type="ECO:0000256" key="12">
    <source>
        <dbReference type="ARBA" id="ARBA00023293"/>
    </source>
</evidence>
<dbReference type="EC" id="4.6.1.2" evidence="4"/>
<evidence type="ECO:0000256" key="9">
    <source>
        <dbReference type="ARBA" id="ARBA00023054"/>
    </source>
</evidence>
<dbReference type="Gene3D" id="3.30.450.260">
    <property type="entry name" value="Haem NO binding associated domain"/>
    <property type="match status" value="1"/>
</dbReference>
<dbReference type="CDD" id="cd01099">
    <property type="entry name" value="PAN_AP_HGF"/>
    <property type="match status" value="2"/>
</dbReference>
<dbReference type="PANTHER" id="PTHR45655:SF1">
    <property type="entry name" value="SOLUBLE GUANYLATE CYCLASE GCY-37"/>
    <property type="match status" value="1"/>
</dbReference>
<dbReference type="PROSITE" id="PS50125">
    <property type="entry name" value="GUANYLATE_CYCLASE_2"/>
    <property type="match status" value="1"/>
</dbReference>
<proteinExistence type="inferred from homology"/>
<dbReference type="Pfam" id="PF00024">
    <property type="entry name" value="PAN_1"/>
    <property type="match status" value="3"/>
</dbReference>
<evidence type="ECO:0000313" key="19">
    <source>
        <dbReference type="Proteomes" id="UP001177023"/>
    </source>
</evidence>
<dbReference type="PROSITE" id="PS50948">
    <property type="entry name" value="PAN"/>
    <property type="match status" value="3"/>
</dbReference>
<dbReference type="PANTHER" id="PTHR45655">
    <property type="entry name" value="GUANYLATE CYCLASE SOLUBLE SUBUNIT BETA-2"/>
    <property type="match status" value="1"/>
</dbReference>
<feature type="transmembrane region" description="Helical" evidence="14">
    <location>
        <begin position="1387"/>
        <end position="1410"/>
    </location>
</feature>
<keyword evidence="14" id="KW-1133">Transmembrane helix</keyword>
<dbReference type="SMART" id="SM00044">
    <property type="entry name" value="CYCc"/>
    <property type="match status" value="1"/>
</dbReference>
<evidence type="ECO:0000259" key="16">
    <source>
        <dbReference type="PROSITE" id="PS50948"/>
    </source>
</evidence>
<dbReference type="InterPro" id="IPR055355">
    <property type="entry name" value="ZP-C"/>
</dbReference>
<dbReference type="Pfam" id="PF00100">
    <property type="entry name" value="Zona_pellucida"/>
    <property type="match status" value="1"/>
</dbReference>
<evidence type="ECO:0000256" key="14">
    <source>
        <dbReference type="SAM" id="Phobius"/>
    </source>
</evidence>
<dbReference type="SMART" id="SM00473">
    <property type="entry name" value="PAN_AP"/>
    <property type="match status" value="3"/>
</dbReference>
<dbReference type="FunFam" id="3.30.450.260:FF:000002">
    <property type="entry name" value="guanylate cyclase soluble subunit alpha-2"/>
    <property type="match status" value="1"/>
</dbReference>
<dbReference type="GO" id="GO:0004383">
    <property type="term" value="F:guanylate cyclase activity"/>
    <property type="evidence" value="ECO:0007669"/>
    <property type="project" value="UniProtKB-EC"/>
</dbReference>
<dbReference type="CDD" id="cd07302">
    <property type="entry name" value="CHD"/>
    <property type="match status" value="1"/>
</dbReference>
<feature type="domain" description="ZP" evidence="17">
    <location>
        <begin position="1068"/>
        <end position="1318"/>
    </location>
</feature>
<name>A0AA36CLS6_9BILA</name>
<dbReference type="PROSITE" id="PS51034">
    <property type="entry name" value="ZP_2"/>
    <property type="match status" value="1"/>
</dbReference>
<dbReference type="Gene3D" id="3.90.1520.10">
    <property type="entry name" value="H-NOX domain"/>
    <property type="match status" value="1"/>
</dbReference>
<dbReference type="InterPro" id="IPR029787">
    <property type="entry name" value="Nucleotide_cyclase"/>
</dbReference>
<evidence type="ECO:0000256" key="6">
    <source>
        <dbReference type="ARBA" id="ARBA00022617"/>
    </source>
</evidence>